<dbReference type="GO" id="GO:0016788">
    <property type="term" value="F:hydrolase activity, acting on ester bonds"/>
    <property type="evidence" value="ECO:0007669"/>
    <property type="project" value="InterPro"/>
</dbReference>
<comment type="caution">
    <text evidence="2">The sequence shown here is derived from an EMBL/GenBank/DDBJ whole genome shotgun (WGS) entry which is preliminary data.</text>
</comment>
<dbReference type="AlphaFoldDB" id="A0A370G0U3"/>
<dbReference type="Proteomes" id="UP000254958">
    <property type="component" value="Unassembled WGS sequence"/>
</dbReference>
<proteinExistence type="predicted"/>
<evidence type="ECO:0000313" key="1">
    <source>
        <dbReference type="EMBL" id="MBB2187731.1"/>
    </source>
</evidence>
<reference evidence="2 3" key="1">
    <citation type="submission" date="2018-07" db="EMBL/GenBank/DDBJ databases">
        <title>Genomic Encyclopedia of Type Strains, Phase IV (KMG-IV): sequencing the most valuable type-strain genomes for metagenomic binning, comparative biology and taxonomic classification.</title>
        <authorList>
            <person name="Goeker M."/>
        </authorList>
    </citation>
    <scope>NUCLEOTIDE SEQUENCE [LARGE SCALE GENOMIC DNA]</scope>
    <source>
        <strain evidence="2 3">DSM 5603</strain>
    </source>
</reference>
<reference evidence="1 4" key="2">
    <citation type="submission" date="2020-04" db="EMBL/GenBank/DDBJ databases">
        <title>Description of novel Gluconacetobacter.</title>
        <authorList>
            <person name="Sombolestani A."/>
        </authorList>
    </citation>
    <scope>NUCLEOTIDE SEQUENCE [LARGE SCALE GENOMIC DNA]</scope>
    <source>
        <strain evidence="1 4">LMG 1382</strain>
    </source>
</reference>
<accession>A0A370G0U3</accession>
<dbReference type="RefSeq" id="WP_141289134.1">
    <property type="nucleotide sequence ID" value="NZ_BJMI01000034.1"/>
</dbReference>
<dbReference type="SUPFAM" id="SSF48537">
    <property type="entry name" value="Phospholipase C/P1 nuclease"/>
    <property type="match status" value="1"/>
</dbReference>
<dbReference type="InterPro" id="IPR008947">
    <property type="entry name" value="PLipase_C/P1_nuclease_dom_sf"/>
</dbReference>
<dbReference type="OrthoDB" id="36722at2"/>
<gene>
    <name evidence="2" type="ORF">C7453_10691</name>
    <name evidence="1" type="ORF">HLH32_15365</name>
</gene>
<dbReference type="Proteomes" id="UP000562982">
    <property type="component" value="Unassembled WGS sequence"/>
</dbReference>
<name>A0A370G0U3_GLULI</name>
<evidence type="ECO:0000313" key="3">
    <source>
        <dbReference type="Proteomes" id="UP000254958"/>
    </source>
</evidence>
<dbReference type="Gene3D" id="1.10.575.10">
    <property type="entry name" value="P1 Nuclease"/>
    <property type="match status" value="1"/>
</dbReference>
<dbReference type="EMBL" id="QQAW01000006">
    <property type="protein sequence ID" value="RDI37368.1"/>
    <property type="molecule type" value="Genomic_DNA"/>
</dbReference>
<evidence type="ECO:0000313" key="4">
    <source>
        <dbReference type="Proteomes" id="UP000562982"/>
    </source>
</evidence>
<evidence type="ECO:0000313" key="2">
    <source>
        <dbReference type="EMBL" id="RDI37368.1"/>
    </source>
</evidence>
<evidence type="ECO:0008006" key="5">
    <source>
        <dbReference type="Google" id="ProtNLM"/>
    </source>
</evidence>
<keyword evidence="3" id="KW-1185">Reference proteome</keyword>
<dbReference type="EMBL" id="JABEQI010000011">
    <property type="protein sequence ID" value="MBB2187731.1"/>
    <property type="molecule type" value="Genomic_DNA"/>
</dbReference>
<protein>
    <recommendedName>
        <fullName evidence="5">Phospholipase</fullName>
    </recommendedName>
</protein>
<organism evidence="2 3">
    <name type="scientific">Gluconacetobacter liquefaciens</name>
    <name type="common">Acetobacter liquefaciens</name>
    <dbReference type="NCBI Taxonomy" id="89584"/>
    <lineage>
        <taxon>Bacteria</taxon>
        <taxon>Pseudomonadati</taxon>
        <taxon>Pseudomonadota</taxon>
        <taxon>Alphaproteobacteria</taxon>
        <taxon>Acetobacterales</taxon>
        <taxon>Acetobacteraceae</taxon>
        <taxon>Gluconacetobacter</taxon>
    </lineage>
</organism>
<sequence length="460" mass="49596">MLAGTASLMNRQVSSWVRQGGLLGTLAVLLPSTALGWSNHPLCTWQAVAVMPGMAERVVTAETLGSFLGDVSDRLPAALEGEEIWARAHLPFYAPRPDALRFGGASAVGKDAASLRAGFVHAIRVNEGMMLDLYVQRLPGVGVPAERVLPWSSASVLESLEDTEAGSLERVSEGDVLRVADVVATATNEPDLGLDIGLWADSGSAQGGRYGYGAQPFGNPHLSYGTQAPFHMGFYHESGLVYRAAGYLQHTYPEARIHLFMTLSRFAFAQGHPYWGWRFAGWAIHYVQDLGQPYHARVLPGVGALTMVGIGALDMLGIHGPQVAAVTRVTNRHIVLENYQYRRMSAAYRAHDMDDPLLAALRDTSDDGSLERLGASSVREIVSAQSAAVADELDAQLVRIFPDADVVVADAADLDMNSVSRRAPAAEQASMTRLVADRMRQVGRDTRAVIRVLDPEGVGR</sequence>